<feature type="domain" description="Alpha-D-phosphohexomutase C-terminal" evidence="8">
    <location>
        <begin position="366"/>
        <end position="438"/>
    </location>
</feature>
<dbReference type="PANTHER" id="PTHR43771">
    <property type="entry name" value="PHOSPHOMANNOMUTASE"/>
    <property type="match status" value="1"/>
</dbReference>
<evidence type="ECO:0000256" key="5">
    <source>
        <dbReference type="ARBA" id="ARBA00022842"/>
    </source>
</evidence>
<evidence type="ECO:0000313" key="12">
    <source>
        <dbReference type="EMBL" id="OGN03931.1"/>
    </source>
</evidence>
<accession>A0A1F8EST7</accession>
<keyword evidence="4 7" id="KW-0479">Metal-binding</keyword>
<dbReference type="Pfam" id="PF00408">
    <property type="entry name" value="PGM_PMM_IV"/>
    <property type="match status" value="1"/>
</dbReference>
<dbReference type="EMBL" id="MGJJ01000031">
    <property type="protein sequence ID" value="OGN03931.1"/>
    <property type="molecule type" value="Genomic_DNA"/>
</dbReference>
<comment type="similarity">
    <text evidence="2 7">Belongs to the phosphohexose mutase family.</text>
</comment>
<proteinExistence type="inferred from homology"/>
<dbReference type="Pfam" id="PF02880">
    <property type="entry name" value="PGM_PMM_III"/>
    <property type="match status" value="1"/>
</dbReference>
<dbReference type="PROSITE" id="PS00710">
    <property type="entry name" value="PGM_PMM"/>
    <property type="match status" value="1"/>
</dbReference>
<dbReference type="AlphaFoldDB" id="A0A1F8EST7"/>
<evidence type="ECO:0000256" key="4">
    <source>
        <dbReference type="ARBA" id="ARBA00022723"/>
    </source>
</evidence>
<dbReference type="STRING" id="1802669.A2746_01845"/>
<evidence type="ECO:0000256" key="1">
    <source>
        <dbReference type="ARBA" id="ARBA00001946"/>
    </source>
</evidence>
<dbReference type="InterPro" id="IPR005845">
    <property type="entry name" value="A-D-PHexomutase_a/b/a-II"/>
</dbReference>
<dbReference type="InterPro" id="IPR036900">
    <property type="entry name" value="A-D-PHexomutase_C_sf"/>
</dbReference>
<dbReference type="Gene3D" id="3.40.120.10">
    <property type="entry name" value="Alpha-D-Glucose-1,6-Bisphosphate, subunit A, domain 3"/>
    <property type="match status" value="3"/>
</dbReference>
<dbReference type="InterPro" id="IPR005846">
    <property type="entry name" value="A-D-PHexomutase_a/b/a-III"/>
</dbReference>
<feature type="domain" description="Alpha-D-phosphohexomutase alpha/beta/alpha" evidence="11">
    <location>
        <begin position="258"/>
        <end position="356"/>
    </location>
</feature>
<dbReference type="PRINTS" id="PR00509">
    <property type="entry name" value="PGMPMM"/>
</dbReference>
<feature type="domain" description="Alpha-D-phosphohexomutase alpha/beta/alpha" evidence="10">
    <location>
        <begin position="152"/>
        <end position="250"/>
    </location>
</feature>
<evidence type="ECO:0000313" key="13">
    <source>
        <dbReference type="Proteomes" id="UP000177419"/>
    </source>
</evidence>
<dbReference type="GO" id="GO:0005975">
    <property type="term" value="P:carbohydrate metabolic process"/>
    <property type="evidence" value="ECO:0007669"/>
    <property type="project" value="InterPro"/>
</dbReference>
<keyword evidence="3" id="KW-0597">Phosphoprotein</keyword>
<dbReference type="InterPro" id="IPR005844">
    <property type="entry name" value="A-D-PHexomutase_a/b/a-I"/>
</dbReference>
<dbReference type="CDD" id="cd03089">
    <property type="entry name" value="PMM_PGM"/>
    <property type="match status" value="1"/>
</dbReference>
<dbReference type="GO" id="GO:0016868">
    <property type="term" value="F:intramolecular phosphotransferase activity"/>
    <property type="evidence" value="ECO:0007669"/>
    <property type="project" value="InterPro"/>
</dbReference>
<sequence>METNIFKSYDVRGIYPSQINEDAAKRIGNAVAGFLTAKTLVIGEDGRSSSPQLRQAVVEGVTVAGCDVIYIGQCTTPAFYYAIKRLEADGGIMITASHNPAEYNGLKIMKKNAAPVDRNSGLQKIKELAAGEIFIAEHEGRFNHRTDMLNNYVDFLINVSGVKPGLNLKIIADAGNGVSSLVIAPLFDKLKINYAKLFFDIDGSFPNRSPDPARNNGLETLAAEVKKQKADMGLAFDGDADRLAVVDEKGEFVPAQYILAILWQNGGKTVRKHKVVYDLRFSRAVKEFFGDSGIRSVVGHSYLAGKMRETDALVGGETSGHFFFRETNYNESAALAALKLIKILQESGGKLSELIQPFKQGYYSGEINIAVNNPARPGEIIGVLKNKYKDEKIDELDGLTVENSDWWFNIRQSNTEPAMRLVVEANTEALVEAKIAEIKNEIENLLSLKR</sequence>
<comment type="cofactor">
    <cofactor evidence="1">
        <name>Mg(2+)</name>
        <dbReference type="ChEBI" id="CHEBI:18420"/>
    </cofactor>
</comment>
<dbReference type="PANTHER" id="PTHR43771:SF1">
    <property type="entry name" value="PHOSPHOMANNOMUTASE"/>
    <property type="match status" value="1"/>
</dbReference>
<dbReference type="Proteomes" id="UP000177419">
    <property type="component" value="Unassembled WGS sequence"/>
</dbReference>
<feature type="domain" description="Alpha-D-phosphohexomutase alpha/beta/alpha" evidence="9">
    <location>
        <begin position="4"/>
        <end position="130"/>
    </location>
</feature>
<dbReference type="Pfam" id="PF02879">
    <property type="entry name" value="PGM_PMM_II"/>
    <property type="match status" value="1"/>
</dbReference>
<evidence type="ECO:0000259" key="10">
    <source>
        <dbReference type="Pfam" id="PF02879"/>
    </source>
</evidence>
<keyword evidence="5 7" id="KW-0460">Magnesium</keyword>
<dbReference type="InterPro" id="IPR016055">
    <property type="entry name" value="A-D-PHexomutase_a/b/a-I/II/III"/>
</dbReference>
<reference evidence="12 13" key="1">
    <citation type="journal article" date="2016" name="Nat. Commun.">
        <title>Thousands of microbial genomes shed light on interconnected biogeochemical processes in an aquifer system.</title>
        <authorList>
            <person name="Anantharaman K."/>
            <person name="Brown C.T."/>
            <person name="Hug L.A."/>
            <person name="Sharon I."/>
            <person name="Castelle C.J."/>
            <person name="Probst A.J."/>
            <person name="Thomas B.C."/>
            <person name="Singh A."/>
            <person name="Wilkins M.J."/>
            <person name="Karaoz U."/>
            <person name="Brodie E.L."/>
            <person name="Williams K.H."/>
            <person name="Hubbard S.S."/>
            <person name="Banfield J.F."/>
        </authorList>
    </citation>
    <scope>NUCLEOTIDE SEQUENCE [LARGE SCALE GENOMIC DNA]</scope>
</reference>
<dbReference type="SUPFAM" id="SSF55957">
    <property type="entry name" value="Phosphoglucomutase, C-terminal domain"/>
    <property type="match status" value="1"/>
</dbReference>
<evidence type="ECO:0000259" key="8">
    <source>
        <dbReference type="Pfam" id="PF00408"/>
    </source>
</evidence>
<dbReference type="Pfam" id="PF02878">
    <property type="entry name" value="PGM_PMM_I"/>
    <property type="match status" value="1"/>
</dbReference>
<gene>
    <name evidence="12" type="ORF">A2746_01845</name>
</gene>
<organism evidence="12 13">
    <name type="scientific">Candidatus Yanofskybacteria bacterium RIFCSPHIGHO2_01_FULL_44_22</name>
    <dbReference type="NCBI Taxonomy" id="1802669"/>
    <lineage>
        <taxon>Bacteria</taxon>
        <taxon>Candidatus Yanofskyibacteriota</taxon>
    </lineage>
</organism>
<dbReference type="InterPro" id="IPR005841">
    <property type="entry name" value="Alpha-D-phosphohexomutase_SF"/>
</dbReference>
<evidence type="ECO:0000256" key="2">
    <source>
        <dbReference type="ARBA" id="ARBA00010231"/>
    </source>
</evidence>
<dbReference type="InterPro" id="IPR016066">
    <property type="entry name" value="A-D-PHexomutase_CS"/>
</dbReference>
<dbReference type="InterPro" id="IPR005843">
    <property type="entry name" value="A-D-PHexomutase_C"/>
</dbReference>
<evidence type="ECO:0000259" key="9">
    <source>
        <dbReference type="Pfam" id="PF02878"/>
    </source>
</evidence>
<evidence type="ECO:0000256" key="3">
    <source>
        <dbReference type="ARBA" id="ARBA00022553"/>
    </source>
</evidence>
<dbReference type="Gene3D" id="3.30.310.50">
    <property type="entry name" value="Alpha-D-phosphohexomutase, C-terminal domain"/>
    <property type="match status" value="1"/>
</dbReference>
<evidence type="ECO:0000256" key="6">
    <source>
        <dbReference type="ARBA" id="ARBA00023235"/>
    </source>
</evidence>
<evidence type="ECO:0000256" key="7">
    <source>
        <dbReference type="RuleBase" id="RU004326"/>
    </source>
</evidence>
<dbReference type="SUPFAM" id="SSF53738">
    <property type="entry name" value="Phosphoglucomutase, first 3 domains"/>
    <property type="match status" value="3"/>
</dbReference>
<evidence type="ECO:0008006" key="14">
    <source>
        <dbReference type="Google" id="ProtNLM"/>
    </source>
</evidence>
<protein>
    <recommendedName>
        <fullName evidence="14">Phosphomannomutase/phosphoglucomutase</fullName>
    </recommendedName>
</protein>
<evidence type="ECO:0000259" key="11">
    <source>
        <dbReference type="Pfam" id="PF02880"/>
    </source>
</evidence>
<comment type="caution">
    <text evidence="12">The sequence shown here is derived from an EMBL/GenBank/DDBJ whole genome shotgun (WGS) entry which is preliminary data.</text>
</comment>
<name>A0A1F8EST7_9BACT</name>
<dbReference type="GO" id="GO:0000287">
    <property type="term" value="F:magnesium ion binding"/>
    <property type="evidence" value="ECO:0007669"/>
    <property type="project" value="InterPro"/>
</dbReference>
<keyword evidence="6" id="KW-0413">Isomerase</keyword>